<dbReference type="Pfam" id="PF02310">
    <property type="entry name" value="B12-binding"/>
    <property type="match status" value="1"/>
</dbReference>
<keyword evidence="3" id="KW-0808">Transferase</keyword>
<evidence type="ECO:0000259" key="9">
    <source>
        <dbReference type="PROSITE" id="PS51918"/>
    </source>
</evidence>
<reference evidence="10 12" key="1">
    <citation type="submission" date="2020-06" db="EMBL/GenBank/DDBJ databases">
        <title>Anoxygenic phototrophic Chloroflexota member uses a Type I reaction center.</title>
        <authorList>
            <person name="Tsuji J.M."/>
            <person name="Shaw N.A."/>
            <person name="Nagashima S."/>
            <person name="Venkiteswaran J."/>
            <person name="Schiff S.L."/>
            <person name="Hanada S."/>
            <person name="Tank M."/>
            <person name="Neufeld J.D."/>
        </authorList>
    </citation>
    <scope>NUCLEOTIDE SEQUENCE [LARGE SCALE GENOMIC DNA]</scope>
    <source>
        <strain evidence="10">L227-S17</strain>
    </source>
</reference>
<dbReference type="Pfam" id="PF04055">
    <property type="entry name" value="Radical_SAM"/>
    <property type="match status" value="1"/>
</dbReference>
<dbReference type="PROSITE" id="PS51918">
    <property type="entry name" value="RADICAL_SAM"/>
    <property type="match status" value="1"/>
</dbReference>
<dbReference type="GO" id="GO:0005829">
    <property type="term" value="C:cytosol"/>
    <property type="evidence" value="ECO:0007669"/>
    <property type="project" value="TreeGrafter"/>
</dbReference>
<evidence type="ECO:0000313" key="13">
    <source>
        <dbReference type="Proteomes" id="UP001431572"/>
    </source>
</evidence>
<evidence type="ECO:0000256" key="6">
    <source>
        <dbReference type="ARBA" id="ARBA00023004"/>
    </source>
</evidence>
<dbReference type="Gene3D" id="3.80.30.20">
    <property type="entry name" value="tm_1862 like domain"/>
    <property type="match status" value="1"/>
</dbReference>
<evidence type="ECO:0000256" key="4">
    <source>
        <dbReference type="ARBA" id="ARBA00022691"/>
    </source>
</evidence>
<dbReference type="GO" id="GO:0003824">
    <property type="term" value="F:catalytic activity"/>
    <property type="evidence" value="ECO:0007669"/>
    <property type="project" value="InterPro"/>
</dbReference>
<evidence type="ECO:0000256" key="5">
    <source>
        <dbReference type="ARBA" id="ARBA00022723"/>
    </source>
</evidence>
<dbReference type="CDD" id="cd02068">
    <property type="entry name" value="radical_SAM_B12_BD"/>
    <property type="match status" value="1"/>
</dbReference>
<evidence type="ECO:0000256" key="7">
    <source>
        <dbReference type="ARBA" id="ARBA00023014"/>
    </source>
</evidence>
<dbReference type="SUPFAM" id="SSF102114">
    <property type="entry name" value="Radical SAM enzymes"/>
    <property type="match status" value="1"/>
</dbReference>
<evidence type="ECO:0000256" key="2">
    <source>
        <dbReference type="ARBA" id="ARBA00022603"/>
    </source>
</evidence>
<name>A0A8T7M8S9_9CHLR</name>
<dbReference type="InterPro" id="IPR034466">
    <property type="entry name" value="Methyltransferase_Class_B"/>
</dbReference>
<dbReference type="Proteomes" id="UP000521676">
    <property type="component" value="Unassembled WGS sequence"/>
</dbReference>
<dbReference type="RefSeq" id="WP_341470403.1">
    <property type="nucleotide sequence ID" value="NZ_CP128400.1"/>
</dbReference>
<dbReference type="Gene3D" id="3.40.50.280">
    <property type="entry name" value="Cobalamin-binding domain"/>
    <property type="match status" value="1"/>
</dbReference>
<dbReference type="GO" id="GO:0031419">
    <property type="term" value="F:cobalamin binding"/>
    <property type="evidence" value="ECO:0007669"/>
    <property type="project" value="InterPro"/>
</dbReference>
<comment type="cofactor">
    <cofactor evidence="1">
        <name>[4Fe-4S] cluster</name>
        <dbReference type="ChEBI" id="CHEBI:49883"/>
    </cofactor>
</comment>
<organism evidence="10 12">
    <name type="scientific">Candidatus Chlorohelix allophototropha</name>
    <dbReference type="NCBI Taxonomy" id="3003348"/>
    <lineage>
        <taxon>Bacteria</taxon>
        <taxon>Bacillati</taxon>
        <taxon>Chloroflexota</taxon>
        <taxon>Chloroflexia</taxon>
        <taxon>Candidatus Chloroheliales</taxon>
        <taxon>Candidatus Chloroheliaceae</taxon>
        <taxon>Candidatus Chlorohelix</taxon>
    </lineage>
</organism>
<dbReference type="PANTHER" id="PTHR43409:SF7">
    <property type="entry name" value="BLL1977 PROTEIN"/>
    <property type="match status" value="1"/>
</dbReference>
<dbReference type="InterPro" id="IPR051198">
    <property type="entry name" value="BchE-like"/>
</dbReference>
<evidence type="ECO:0000313" key="11">
    <source>
        <dbReference type="EMBL" id="WJW68497.1"/>
    </source>
</evidence>
<keyword evidence="5" id="KW-0479">Metal-binding</keyword>
<dbReference type="PROSITE" id="PS51332">
    <property type="entry name" value="B12_BINDING"/>
    <property type="match status" value="1"/>
</dbReference>
<dbReference type="InterPro" id="IPR006638">
    <property type="entry name" value="Elp3/MiaA/NifB-like_rSAM"/>
</dbReference>
<dbReference type="InterPro" id="IPR023404">
    <property type="entry name" value="rSAM_horseshoe"/>
</dbReference>
<dbReference type="InterPro" id="IPR007197">
    <property type="entry name" value="rSAM"/>
</dbReference>
<dbReference type="SFLD" id="SFLDS00029">
    <property type="entry name" value="Radical_SAM"/>
    <property type="match status" value="1"/>
</dbReference>
<dbReference type="SFLD" id="SFLDG01082">
    <property type="entry name" value="B12-binding_domain_containing"/>
    <property type="match status" value="1"/>
</dbReference>
<keyword evidence="7" id="KW-0411">Iron-sulfur</keyword>
<evidence type="ECO:0000256" key="1">
    <source>
        <dbReference type="ARBA" id="ARBA00001966"/>
    </source>
</evidence>
<keyword evidence="6" id="KW-0408">Iron</keyword>
<keyword evidence="4" id="KW-0949">S-adenosyl-L-methionine</keyword>
<dbReference type="PANTHER" id="PTHR43409">
    <property type="entry name" value="ANAEROBIC MAGNESIUM-PROTOPORPHYRIN IX MONOMETHYL ESTER CYCLASE-RELATED"/>
    <property type="match status" value="1"/>
</dbReference>
<dbReference type="Proteomes" id="UP001431572">
    <property type="component" value="Chromosome 2"/>
</dbReference>
<feature type="domain" description="B12-binding" evidence="8">
    <location>
        <begin position="87"/>
        <end position="162"/>
    </location>
</feature>
<reference evidence="11" key="2">
    <citation type="journal article" date="2024" name="Nature">
        <title>Anoxygenic phototroph of the Chloroflexota uses a type I reaction centre.</title>
        <authorList>
            <person name="Tsuji J.M."/>
            <person name="Shaw N.A."/>
            <person name="Nagashima S."/>
            <person name="Venkiteswaran J.J."/>
            <person name="Schiff S.L."/>
            <person name="Watanabe T."/>
            <person name="Fukui M."/>
            <person name="Hanada S."/>
            <person name="Tank M."/>
            <person name="Neufeld J.D."/>
        </authorList>
    </citation>
    <scope>NUCLEOTIDE SEQUENCE</scope>
    <source>
        <strain evidence="11">L227-S17</strain>
    </source>
</reference>
<evidence type="ECO:0000313" key="12">
    <source>
        <dbReference type="Proteomes" id="UP000521676"/>
    </source>
</evidence>
<dbReference type="CDD" id="cd01335">
    <property type="entry name" value="Radical_SAM"/>
    <property type="match status" value="1"/>
</dbReference>
<dbReference type="EMBL" id="JACATZ010000003">
    <property type="protein sequence ID" value="NWJ48567.1"/>
    <property type="molecule type" value="Genomic_DNA"/>
</dbReference>
<evidence type="ECO:0000259" key="8">
    <source>
        <dbReference type="PROSITE" id="PS51332"/>
    </source>
</evidence>
<feature type="domain" description="Radical SAM core" evidence="9">
    <location>
        <begin position="218"/>
        <end position="437"/>
    </location>
</feature>
<evidence type="ECO:0000313" key="10">
    <source>
        <dbReference type="EMBL" id="NWJ48567.1"/>
    </source>
</evidence>
<keyword evidence="2" id="KW-0489">Methyltransferase</keyword>
<protein>
    <submittedName>
        <fullName evidence="10 11">Radical SAM protein</fullName>
    </submittedName>
</protein>
<dbReference type="InterPro" id="IPR058240">
    <property type="entry name" value="rSAM_sf"/>
</dbReference>
<gene>
    <name evidence="10" type="ORF">HXX08_22135</name>
    <name evidence="11" type="ORF">OZ401_004111</name>
</gene>
<evidence type="ECO:0000256" key="3">
    <source>
        <dbReference type="ARBA" id="ARBA00022679"/>
    </source>
</evidence>
<keyword evidence="13" id="KW-1185">Reference proteome</keyword>
<dbReference type="GO" id="GO:0046872">
    <property type="term" value="F:metal ion binding"/>
    <property type="evidence" value="ECO:0007669"/>
    <property type="project" value="UniProtKB-KW"/>
</dbReference>
<dbReference type="SFLD" id="SFLDG01123">
    <property type="entry name" value="methyltransferase_(Class_B)"/>
    <property type="match status" value="1"/>
</dbReference>
<accession>A0A8T7M8S9</accession>
<dbReference type="SMART" id="SM00729">
    <property type="entry name" value="Elp3"/>
    <property type="match status" value="1"/>
</dbReference>
<dbReference type="GO" id="GO:0051539">
    <property type="term" value="F:4 iron, 4 sulfur cluster binding"/>
    <property type="evidence" value="ECO:0007669"/>
    <property type="project" value="UniProtKB-KW"/>
</dbReference>
<sequence length="482" mass="54297">MNTVHTHYVSATLAEQLSEVSKPARKLHVHFINPPAPPITKSFAKLITFNTIPLGLLYPATMLKEAGHIVTICDVKSGDPLTIPSSAHIVGITTDTVRYPEAMEIARTAKKLGKVVIMGGNHVTFDVENTLKSGVVDFIVRGEGEVTIVDLVNALSQKEGCNPTDIKGISWYNKKEKVVVNNPARPWINDLDSLPFPDHSILKNLNLYQKTSFNQAGKLGKPQFQIMGSRGCPYACSFCIVSAVNGAKYRARSPESLLKEVEIALKLGFSNMFFVDDNFSINYKRTMAFCEEVLRRNLKFTWTCQCSCDSIAKNPDMAEMMQKAGCEAILLGVESMSSVALKSMGKKATVDNNFEAVKVLKKAGIISLASTIVGHTFETHETINENFAYLLELNPEMMWMNILTPYVGTVDWDKYQDRIFDRDWHHYDVYHSVMKLDNLTKDELEFAHRRMMAMYYTRPKYVFGTLPNLFDKKPWSRFISSN</sequence>
<dbReference type="EMBL" id="CP128400">
    <property type="protein sequence ID" value="WJW68497.1"/>
    <property type="molecule type" value="Genomic_DNA"/>
</dbReference>
<dbReference type="AlphaFoldDB" id="A0A8T7M8S9"/>
<proteinExistence type="predicted"/>
<dbReference type="InterPro" id="IPR006158">
    <property type="entry name" value="Cobalamin-bd"/>
</dbReference>